<dbReference type="InterPro" id="IPR007466">
    <property type="entry name" value="Peptidyl-Arg-deiminase_porph"/>
</dbReference>
<comment type="caution">
    <text evidence="2">Lacks conserved residue(s) required for the propagation of feature annotation.</text>
</comment>
<dbReference type="NCBIfam" id="TIGR03380">
    <property type="entry name" value="agmatine_aguA"/>
    <property type="match status" value="1"/>
</dbReference>
<evidence type="ECO:0000313" key="4">
    <source>
        <dbReference type="Proteomes" id="UP000051256"/>
    </source>
</evidence>
<comment type="similarity">
    <text evidence="2">Belongs to the agmatine deiminase family.</text>
</comment>
<name>A0A0R2CSE0_9LACO</name>
<dbReference type="Proteomes" id="UP000051256">
    <property type="component" value="Unassembled WGS sequence"/>
</dbReference>
<dbReference type="GO" id="GO:0009446">
    <property type="term" value="P:putrescine biosynthetic process"/>
    <property type="evidence" value="ECO:0007669"/>
    <property type="project" value="InterPro"/>
</dbReference>
<sequence length="368" mass="41356">MELVTNTTPAQDQFRLPAEFEPHQSGYLIWPQRPDNWRNGGKPVQKQLVQLAQILDRYQTTTVLVNESQYRNARAMLPNNIRVMEMSSDDAFIKDTGPFYVVNADSEVRCVDFQFNAWGGLTDGLYFPWDKDNQISVKLADIDNLAVYQNSMILEGCSVIVDGQGTLITTEEVVLSEGRNKNMTKEQAEKIFADYFGAQKVIWLEEGFYLDEAGGDIDNLVNFVRPGELVLSWTDDSNDPQAAISQAAYEQLQQVTDAAGRKFKIHKMKLPAPQVLSAEEEQGVESINGMLPRNMGQRLTATYVNYITVDKAIIFPEFDDPNDELARQQLMNLYPEREVVGIKAREFLTGGGGIHTLVTSVPGNLKES</sequence>
<evidence type="ECO:0000256" key="1">
    <source>
        <dbReference type="ARBA" id="ARBA00022801"/>
    </source>
</evidence>
<dbReference type="GO" id="GO:0004668">
    <property type="term" value="F:protein-arginine deiminase activity"/>
    <property type="evidence" value="ECO:0007669"/>
    <property type="project" value="InterPro"/>
</dbReference>
<protein>
    <recommendedName>
        <fullName evidence="2">Putative agmatine deiminase</fullName>
        <ecNumber evidence="2">3.5.3.12</ecNumber>
    </recommendedName>
    <alternativeName>
        <fullName evidence="2">Agmatine iminohydrolase</fullName>
    </alternativeName>
</protein>
<reference evidence="3 4" key="1">
    <citation type="journal article" date="2015" name="Genome Announc.">
        <title>Expanding the biotechnology potential of lactobacilli through comparative genomics of 213 strains and associated genera.</title>
        <authorList>
            <person name="Sun Z."/>
            <person name="Harris H.M."/>
            <person name="McCann A."/>
            <person name="Guo C."/>
            <person name="Argimon S."/>
            <person name="Zhang W."/>
            <person name="Yang X."/>
            <person name="Jeffery I.B."/>
            <person name="Cooney J.C."/>
            <person name="Kagawa T.F."/>
            <person name="Liu W."/>
            <person name="Song Y."/>
            <person name="Salvetti E."/>
            <person name="Wrobel A."/>
            <person name="Rasinkangas P."/>
            <person name="Parkhill J."/>
            <person name="Rea M.C."/>
            <person name="O'Sullivan O."/>
            <person name="Ritari J."/>
            <person name="Douillard F.P."/>
            <person name="Paul Ross R."/>
            <person name="Yang R."/>
            <person name="Briner A.E."/>
            <person name="Felis G.E."/>
            <person name="de Vos W.M."/>
            <person name="Barrangou R."/>
            <person name="Klaenhammer T.R."/>
            <person name="Caufield P.W."/>
            <person name="Cui Y."/>
            <person name="Zhang H."/>
            <person name="O'Toole P.W."/>
        </authorList>
    </citation>
    <scope>NUCLEOTIDE SEQUENCE [LARGE SCALE GENOMIC DNA]</scope>
    <source>
        <strain evidence="3 4">DSM 24302</strain>
    </source>
</reference>
<accession>A0A0R2CSE0</accession>
<dbReference type="STRING" id="1423802.FC56_GL001166"/>
<dbReference type="PATRIC" id="fig|1423802.4.peg.1182"/>
<dbReference type="PANTHER" id="PTHR31377:SF0">
    <property type="entry name" value="AGMATINE DEIMINASE-RELATED"/>
    <property type="match status" value="1"/>
</dbReference>
<keyword evidence="4" id="KW-1185">Reference proteome</keyword>
<dbReference type="InterPro" id="IPR017754">
    <property type="entry name" value="Agmatine_deiminase"/>
</dbReference>
<dbReference type="Gene3D" id="3.75.10.10">
    <property type="entry name" value="L-arginine/glycine Amidinotransferase, Chain A"/>
    <property type="match status" value="1"/>
</dbReference>
<evidence type="ECO:0000256" key="2">
    <source>
        <dbReference type="HAMAP-Rule" id="MF_01841"/>
    </source>
</evidence>
<dbReference type="PANTHER" id="PTHR31377">
    <property type="entry name" value="AGMATINE DEIMINASE-RELATED"/>
    <property type="match status" value="1"/>
</dbReference>
<comment type="catalytic activity">
    <reaction evidence="2">
        <text>agmatine + H2O = N-carbamoylputrescine + NH4(+)</text>
        <dbReference type="Rhea" id="RHEA:18037"/>
        <dbReference type="ChEBI" id="CHEBI:15377"/>
        <dbReference type="ChEBI" id="CHEBI:28938"/>
        <dbReference type="ChEBI" id="CHEBI:58145"/>
        <dbReference type="ChEBI" id="CHEBI:58318"/>
        <dbReference type="EC" id="3.5.3.12"/>
    </reaction>
</comment>
<keyword evidence="1 2" id="KW-0378">Hydrolase</keyword>
<dbReference type="GO" id="GO:0047632">
    <property type="term" value="F:agmatine deiminase activity"/>
    <property type="evidence" value="ECO:0007669"/>
    <property type="project" value="UniProtKB-UniRule"/>
</dbReference>
<dbReference type="EMBL" id="AYZR01000004">
    <property type="protein sequence ID" value="KRM94218.1"/>
    <property type="molecule type" value="Genomic_DNA"/>
</dbReference>
<dbReference type="SUPFAM" id="SSF55909">
    <property type="entry name" value="Pentein"/>
    <property type="match status" value="1"/>
</dbReference>
<dbReference type="AlphaFoldDB" id="A0A0R2CSE0"/>
<evidence type="ECO:0000313" key="3">
    <source>
        <dbReference type="EMBL" id="KRM94218.1"/>
    </source>
</evidence>
<dbReference type="EC" id="3.5.3.12" evidence="2"/>
<dbReference type="HAMAP" id="MF_01841">
    <property type="entry name" value="Agmatine_deimin"/>
    <property type="match status" value="1"/>
</dbReference>
<dbReference type="Pfam" id="PF04371">
    <property type="entry name" value="PAD_porph"/>
    <property type="match status" value="1"/>
</dbReference>
<dbReference type="RefSeq" id="WP_056977322.1">
    <property type="nucleotide sequence ID" value="NZ_AYZR01000004.1"/>
</dbReference>
<proteinExistence type="inferred from homology"/>
<organism evidence="3 4">
    <name type="scientific">Lentilactobacillus senioris DSM 24302 = JCM 17472</name>
    <dbReference type="NCBI Taxonomy" id="1423802"/>
    <lineage>
        <taxon>Bacteria</taxon>
        <taxon>Bacillati</taxon>
        <taxon>Bacillota</taxon>
        <taxon>Bacilli</taxon>
        <taxon>Lactobacillales</taxon>
        <taxon>Lactobacillaceae</taxon>
        <taxon>Lentilactobacillus</taxon>
    </lineage>
</organism>
<gene>
    <name evidence="2" type="primary">aguA</name>
    <name evidence="3" type="ORF">FC56_GL001166</name>
</gene>
<comment type="caution">
    <text evidence="3">The sequence shown here is derived from an EMBL/GenBank/DDBJ whole genome shotgun (WGS) entry which is preliminary data.</text>
</comment>